<comment type="subcellular location">
    <subcellularLocation>
        <location evidence="2">Cytoplasm</location>
    </subcellularLocation>
</comment>
<feature type="compositionally biased region" description="Low complexity" evidence="3">
    <location>
        <begin position="150"/>
        <end position="170"/>
    </location>
</feature>
<gene>
    <name evidence="2" type="primary">rsfS</name>
    <name evidence="4" type="ORF">AW736_20820</name>
</gene>
<evidence type="ECO:0000313" key="5">
    <source>
        <dbReference type="Proteomes" id="UP000078486"/>
    </source>
</evidence>
<dbReference type="Gene3D" id="3.30.460.10">
    <property type="entry name" value="Beta Polymerase, domain 2"/>
    <property type="match status" value="1"/>
</dbReference>
<dbReference type="Pfam" id="PF02410">
    <property type="entry name" value="RsfS"/>
    <property type="match status" value="1"/>
</dbReference>
<name>A0A178IFB6_9BACT</name>
<keyword evidence="2" id="KW-0678">Repressor</keyword>
<evidence type="ECO:0000256" key="1">
    <source>
        <dbReference type="ARBA" id="ARBA00010574"/>
    </source>
</evidence>
<dbReference type="GO" id="GO:0042256">
    <property type="term" value="P:cytosolic ribosome assembly"/>
    <property type="evidence" value="ECO:0007669"/>
    <property type="project" value="UniProtKB-UniRule"/>
</dbReference>
<feature type="compositionally biased region" description="Basic residues" evidence="3">
    <location>
        <begin position="132"/>
        <end position="149"/>
    </location>
</feature>
<dbReference type="OrthoDB" id="9793681at2"/>
<sequence length="180" mass="19107">MKSKSSKIAALPSLLKLVCRALDDKKADNMQVFDVGEVSSITDYLVVATCTSEPHLRALRVELEKVIDASGARIIGMDATPGSGWLVVDAFDVMVHVLTEQNRKFYALEKLWGDAEAIPLARVLELPGAKKTPAKKAPAKKAVAKKTPAKKSATAKGAGTAKAKVSAAKKTAPKRKVAGK</sequence>
<dbReference type="GO" id="GO:0043023">
    <property type="term" value="F:ribosomal large subunit binding"/>
    <property type="evidence" value="ECO:0007669"/>
    <property type="project" value="TreeGrafter"/>
</dbReference>
<comment type="subunit">
    <text evidence="2">Interacts with ribosomal protein uL14 (rplN).</text>
</comment>
<evidence type="ECO:0000313" key="4">
    <source>
        <dbReference type="EMBL" id="OAM87716.1"/>
    </source>
</evidence>
<dbReference type="HAMAP" id="MF_01477">
    <property type="entry name" value="Iojap_RsfS"/>
    <property type="match status" value="1"/>
</dbReference>
<evidence type="ECO:0000256" key="2">
    <source>
        <dbReference type="HAMAP-Rule" id="MF_01477"/>
    </source>
</evidence>
<proteinExistence type="inferred from homology"/>
<reference evidence="4 5" key="1">
    <citation type="submission" date="2016-01" db="EMBL/GenBank/DDBJ databases">
        <title>High potential of lignocellulose degradation of a new Verrucomicrobia species.</title>
        <authorList>
            <person name="Wang Y."/>
            <person name="Shi Y."/>
            <person name="Qiu Z."/>
            <person name="Liu S."/>
            <person name="Yang H."/>
        </authorList>
    </citation>
    <scope>NUCLEOTIDE SEQUENCE [LARGE SCALE GENOMIC DNA]</scope>
    <source>
        <strain evidence="4 5">TSB47</strain>
    </source>
</reference>
<dbReference type="GO" id="GO:0090071">
    <property type="term" value="P:negative regulation of ribosome biogenesis"/>
    <property type="evidence" value="ECO:0007669"/>
    <property type="project" value="UniProtKB-UniRule"/>
</dbReference>
<dbReference type="PANTHER" id="PTHR21043">
    <property type="entry name" value="IOJAP SUPERFAMILY ORTHOLOG"/>
    <property type="match status" value="1"/>
</dbReference>
<evidence type="ECO:0000256" key="3">
    <source>
        <dbReference type="SAM" id="MobiDB-lite"/>
    </source>
</evidence>
<organism evidence="4 5">
    <name type="scientific">Termitidicoccus mucosus</name>
    <dbReference type="NCBI Taxonomy" id="1184151"/>
    <lineage>
        <taxon>Bacteria</taxon>
        <taxon>Pseudomonadati</taxon>
        <taxon>Verrucomicrobiota</taxon>
        <taxon>Opitutia</taxon>
        <taxon>Opitutales</taxon>
        <taxon>Opitutaceae</taxon>
        <taxon>Termitidicoccus</taxon>
    </lineage>
</organism>
<keyword evidence="2" id="KW-0810">Translation regulation</keyword>
<dbReference type="AlphaFoldDB" id="A0A178IFB6"/>
<protein>
    <recommendedName>
        <fullName evidence="2">Ribosomal silencing factor RsfS</fullName>
    </recommendedName>
</protein>
<dbReference type="InterPro" id="IPR043519">
    <property type="entry name" value="NT_sf"/>
</dbReference>
<accession>A0A178IFB6</accession>
<comment type="function">
    <text evidence="2">Functions as a ribosomal silencing factor. Interacts with ribosomal protein uL14 (rplN), blocking formation of intersubunit bridge B8. Prevents association of the 30S and 50S ribosomal subunits and the formation of functional ribosomes, thus repressing translation.</text>
</comment>
<keyword evidence="5" id="KW-1185">Reference proteome</keyword>
<dbReference type="InterPro" id="IPR004394">
    <property type="entry name" value="Iojap/RsfS/C7orf30"/>
</dbReference>
<feature type="compositionally biased region" description="Basic residues" evidence="3">
    <location>
        <begin position="171"/>
        <end position="180"/>
    </location>
</feature>
<keyword evidence="2" id="KW-0963">Cytoplasm</keyword>
<feature type="region of interest" description="Disordered" evidence="3">
    <location>
        <begin position="130"/>
        <end position="180"/>
    </location>
</feature>
<dbReference type="STRING" id="1184151.AW736_20820"/>
<dbReference type="GO" id="GO:0005737">
    <property type="term" value="C:cytoplasm"/>
    <property type="evidence" value="ECO:0007669"/>
    <property type="project" value="UniProtKB-SubCell"/>
</dbReference>
<comment type="caution">
    <text evidence="4">The sequence shown here is derived from an EMBL/GenBank/DDBJ whole genome shotgun (WGS) entry which is preliminary data.</text>
</comment>
<comment type="similarity">
    <text evidence="1 2">Belongs to the Iojap/RsfS family.</text>
</comment>
<dbReference type="RefSeq" id="WP_068772226.1">
    <property type="nucleotide sequence ID" value="NZ_CP109796.1"/>
</dbReference>
<dbReference type="NCBIfam" id="TIGR00090">
    <property type="entry name" value="rsfS_iojap_ybeB"/>
    <property type="match status" value="1"/>
</dbReference>
<dbReference type="EMBL" id="LRRQ01000160">
    <property type="protein sequence ID" value="OAM87716.1"/>
    <property type="molecule type" value="Genomic_DNA"/>
</dbReference>
<dbReference type="GO" id="GO:0017148">
    <property type="term" value="P:negative regulation of translation"/>
    <property type="evidence" value="ECO:0007669"/>
    <property type="project" value="UniProtKB-UniRule"/>
</dbReference>
<dbReference type="Proteomes" id="UP000078486">
    <property type="component" value="Unassembled WGS sequence"/>
</dbReference>
<dbReference type="SUPFAM" id="SSF81301">
    <property type="entry name" value="Nucleotidyltransferase"/>
    <property type="match status" value="1"/>
</dbReference>
<dbReference type="PANTHER" id="PTHR21043:SF0">
    <property type="entry name" value="MITOCHONDRIAL ASSEMBLY OF RIBOSOMAL LARGE SUBUNIT PROTEIN 1"/>
    <property type="match status" value="1"/>
</dbReference>